<dbReference type="Gene3D" id="3.30.559.30">
    <property type="entry name" value="Nonribosomal peptide synthetase, condensation domain"/>
    <property type="match status" value="3"/>
</dbReference>
<feature type="compositionally biased region" description="Basic and acidic residues" evidence="4">
    <location>
        <begin position="230"/>
        <end position="244"/>
    </location>
</feature>
<feature type="compositionally biased region" description="Polar residues" evidence="4">
    <location>
        <begin position="185"/>
        <end position="197"/>
    </location>
</feature>
<dbReference type="PROSITE" id="PS50075">
    <property type="entry name" value="CARRIER"/>
    <property type="match status" value="2"/>
</dbReference>
<feature type="domain" description="Carrier" evidence="5">
    <location>
        <begin position="430"/>
        <end position="506"/>
    </location>
</feature>
<feature type="compositionally biased region" description="Polar residues" evidence="4">
    <location>
        <begin position="150"/>
        <end position="166"/>
    </location>
</feature>
<keyword evidence="7" id="KW-1185">Reference proteome</keyword>
<dbReference type="GO" id="GO:0003824">
    <property type="term" value="F:catalytic activity"/>
    <property type="evidence" value="ECO:0007669"/>
    <property type="project" value="InterPro"/>
</dbReference>
<dbReference type="Pfam" id="PF00550">
    <property type="entry name" value="PP-binding"/>
    <property type="match status" value="2"/>
</dbReference>
<dbReference type="InterPro" id="IPR023213">
    <property type="entry name" value="CAT-like_dom_sf"/>
</dbReference>
<feature type="compositionally biased region" description="Basic and acidic residues" evidence="4">
    <location>
        <begin position="30"/>
        <end position="39"/>
    </location>
</feature>
<organism evidence="6 7">
    <name type="scientific">Xylaria hypoxylon</name>
    <dbReference type="NCBI Taxonomy" id="37992"/>
    <lineage>
        <taxon>Eukaryota</taxon>
        <taxon>Fungi</taxon>
        <taxon>Dikarya</taxon>
        <taxon>Ascomycota</taxon>
        <taxon>Pezizomycotina</taxon>
        <taxon>Sordariomycetes</taxon>
        <taxon>Xylariomycetidae</taxon>
        <taxon>Xylariales</taxon>
        <taxon>Xylariaceae</taxon>
        <taxon>Xylaria</taxon>
    </lineage>
</organism>
<evidence type="ECO:0000256" key="2">
    <source>
        <dbReference type="ARBA" id="ARBA00022553"/>
    </source>
</evidence>
<name>A0A4Z0YGA2_9PEZI</name>
<dbReference type="Gene3D" id="3.30.300.30">
    <property type="match status" value="2"/>
</dbReference>
<evidence type="ECO:0000256" key="3">
    <source>
        <dbReference type="ARBA" id="ARBA00029454"/>
    </source>
</evidence>
<feature type="compositionally biased region" description="Low complexity" evidence="4">
    <location>
        <begin position="261"/>
        <end position="276"/>
    </location>
</feature>
<evidence type="ECO:0000313" key="6">
    <source>
        <dbReference type="EMBL" id="TGJ82397.1"/>
    </source>
</evidence>
<feature type="compositionally biased region" description="Polar residues" evidence="4">
    <location>
        <begin position="2689"/>
        <end position="2701"/>
    </location>
</feature>
<feature type="region of interest" description="Disordered" evidence="4">
    <location>
        <begin position="86"/>
        <end position="200"/>
    </location>
</feature>
<proteinExistence type="inferred from homology"/>
<dbReference type="EMBL" id="SKBN01000130">
    <property type="protein sequence ID" value="TGJ82397.1"/>
    <property type="molecule type" value="Genomic_DNA"/>
</dbReference>
<dbReference type="Gene3D" id="3.40.50.12780">
    <property type="entry name" value="N-terminal domain of ligase-like"/>
    <property type="match status" value="1"/>
</dbReference>
<dbReference type="Pfam" id="PF00501">
    <property type="entry name" value="AMP-binding"/>
    <property type="match status" value="1"/>
</dbReference>
<dbReference type="Pfam" id="PF00668">
    <property type="entry name" value="Condensation"/>
    <property type="match status" value="3"/>
</dbReference>
<feature type="domain" description="Carrier" evidence="5">
    <location>
        <begin position="1977"/>
        <end position="2054"/>
    </location>
</feature>
<evidence type="ECO:0000313" key="7">
    <source>
        <dbReference type="Proteomes" id="UP000297716"/>
    </source>
</evidence>
<feature type="region of interest" description="Disordered" evidence="4">
    <location>
        <begin position="2644"/>
        <end position="2726"/>
    </location>
</feature>
<feature type="compositionally biased region" description="Acidic residues" evidence="4">
    <location>
        <begin position="102"/>
        <end position="117"/>
    </location>
</feature>
<sequence>MASPGWSTFSALPRLDTSTYPLRDGSQQHGDGREIKSAQELRQLPRKPSSFLSSAANSPSVTKTDRDRGSTPDLFRSVADALGVDANELPQPFYGIPWARGDDDDDDDDETDGEEKDDMGSQHGGVHETSPTFIRRQPTAAPAPRDRNDSATAISPFSQPYHTTTYGYEPASIGTTGPLDAVPVRSSTESYGDTPDQNHLLVEPSWKPVTAAAKDIVVGRDSRATAPSRPGEERNGKTFIERESMTPLSPFPPSGRPRLASIVSPLEPSSPESSAKSPRHQGSVYSNPPAIPPKASRRLRNDVEQTLSSDSGVSRAIVVKPKAGLFEGHLVALLTLSDGGPAGSDHSSNDGDEIKLQNAYYTRNLPSIRRAVESQVAPEYVPGVWIALEKMPLDGDGQIHRRKLQTWIQNANDDLYRRIMSIESKGELRKPSTTWERRLSRAVSKVLRVQQDDIGMNLSFAHLGGDSDAAEELAVRFQSQGISIEAQDVMQASSLAELAALAKPGETHSDEPEESVTEMFDLSPMQHLYFQTSMGKDTARRKSSDGDYRFNQSILLRVKQSIGVEDLRAAIEAVVGHHKMLRTRFHFANGSWWQSTEPAIDTSYLFAHHLIGTTAELESVATAAQFAINIEHGPVFAAHHFHTNDGYQLLYLVAHHLVVDLKSWQVVANDLERLLTDGHLLSRNSLTFKEWTLHQKHRVQTTTDSIGLSFELPARNWEYWGVKDTLNTYGGTVAFGFTLESEVTSVLEAANKELKTDSCDIFMSALLLSFAQTFRDRTAPILWNQEHERAALDPNRDISGTVGWFTYLFPLVINVSPTDDVFSISSRIKDTRRAAAKTSLSHFTANLIDAPSAESFAFSHCPLELIFTYAGSLGHLKSQNAVFEELDIPGKTIGSDTADVGQSVGRIAIFEVSVWMEEGEAKLKFLHHRDSKHREQIQTWIRNYERVLRQSISRLKDYAPGLSMSDVPYLGVTPEGLNQLNRDILPLLKLNTGNVEDIFPATACQQCVLVHQTLLPGSSLAQVTYELSTVGNALDTSRICNAWYQVTQQHPSMRTLFSPSVLKEGLYDQIILRNHSPNMLFIESGEIESPMAAIGTVPPLHLKEGIPWHRLIVCQSVGKAYLKLEISQAICDITSISILFSELEKVYFVGQEATPNKLLFPEYYQRLRLTSGIQFWKEKLYGVQPCHFPCLISGGTPTVEWQTTPIHLQIPFQRLHDFARFYKVDKSTILRVAWGILLRTFLGWQDVCFGYRTSGRDLPITGLESAVGPFSRVLVCRMRALANQTIVQLLRDAQIEHQKALQHQHLPMSLIEHELGTKGKRLFNTYVSFGYEDIVSSPGVPNSKFSHNSTTQASEYDVNVDFGIRDGNLTIVLGHRILAYQQAVTIGHVLGKAVETILESPSATVKESDLFTVHDHNQILAWNSMPQIDVQNEHLATLIAAQAHRNTDIQAIYSFDGTLTYAELCKLSRGLAQYMLNLGVRPQMPVPVVVDKSRWAIVAMLSVLMMGGILIPIDAEATDMFPWIVQVIHRGFIMASDSVRGYFESSGCPTIAVNEQTILSSYVQAVELPAPVPTRPHDIACILLTPTSPKNCKAVSYSHGALATACAGQGPTLRINPSSRVMQLSSYGVDVALAEIFTTLVNGGCVCIPSSLDRISGFTAAAQRMRVNWTYLTPPLSRKIDPNTLPDMAVVCFRATHLDAEVYSQWAGKAKVVLVYGSAEACPLGLSATEMTGSPVTPGFGNPFCGNFWIVSPEDHNRLVPVGAVGELVIGGSTLAMSSSLDMVNLDFDILVRKSTARAQSLLEQSGSRLLKTGRLVRYREKGELEFVVPEGDRSEVRGKSFRVSEIEQQLRRCIGGSVDVVVETVAFKDTNSTPILTVFIELGDQFPEGSEDLANLDNATRQRLFYYKQTVNSALRDTIPPLSAYVPVRQLPLTPSLRVNRRGLQRLIAGLSRQQLLALAEVESMHEMQPTDLQPLPLTQAEQQMRALWAQVLGIEDQSSITANDGFMTLGGDIVMGHSLVVMCRQRGINISITDVLHNRTLSELCKGLANFQIPAANHAKPDQGEHATSNGPSDPTAAPKLGSDRSVIEDVAEASSLQTMFVESAMLQARGNVSYFMLSATGYLSWHKLENACFMLTKAHPILRTAFVSHSRQVYQTVLRSYRPEFLRYQCQNWRLNNLAVKLVKRDQPLPIDFRRPVTKFSFLDAGRSSILVMRLSRAQYDDLSIPILVRDLGRFYRQTSPITQSTGFCEVIRAVRSTYASGATEYWRSLLEGASITQVVSQPSLPVANSSPKTFQQKILIGSLQNFGIPFESILKGAWSIVLSNLSGTDDVVFGHMVEGRHLSLANGQTISSVVGPKGNVIPVRTRIPDFPVAPLEYFKNIQSQYVASIPYENLQTADVIQNCTAWPSWTRFSTVVHHQRQSERYKLLNFTIGEANCSLDMMGLSHEDSDVFVQTIMAGSKHVEVSVTFCEKKIQSFFAEEVLRMLCSTISVLTTTEFVMDPMMLKGLNDSYTTPRIPLPAPKRESSVLSPVLSVDPDHARAAHSVIATAWDVVLGAQSLQVADIRSVPFYEIWGAHMPAAELARYYTQKVPRFPGLEQKVYTTEEIIDHPTMMQQYELIIAKQQETQLRYRRSFLKRNPSRTPSTWGKNFRKLTVGTGTGMSDPTLNSFSAPPRLHPSRGLNPHGNNSLESLSTLGSVADDREGVSTPPTSADGGHRKTVY</sequence>
<gene>
    <name evidence="6" type="ORF">E0Z10_g6365</name>
</gene>
<feature type="compositionally biased region" description="Polar residues" evidence="4">
    <location>
        <begin position="1"/>
        <end position="29"/>
    </location>
</feature>
<dbReference type="OrthoDB" id="416786at2759"/>
<evidence type="ECO:0000256" key="4">
    <source>
        <dbReference type="SAM" id="MobiDB-lite"/>
    </source>
</evidence>
<comment type="similarity">
    <text evidence="3">Belongs to the NRP synthetase family.</text>
</comment>
<dbReference type="InterPro" id="IPR045851">
    <property type="entry name" value="AMP-bd_C_sf"/>
</dbReference>
<feature type="compositionally biased region" description="Low complexity" evidence="4">
    <location>
        <begin position="48"/>
        <end position="60"/>
    </location>
</feature>
<keyword evidence="2" id="KW-0597">Phosphoprotein</keyword>
<reference evidence="6 7" key="1">
    <citation type="submission" date="2019-03" db="EMBL/GenBank/DDBJ databases">
        <title>Draft genome sequence of Xylaria hypoxylon DSM 108379, a ubiquitous saprotrophic-parasitic fungi on hardwood.</title>
        <authorList>
            <person name="Buettner E."/>
            <person name="Leonhardt S."/>
            <person name="Gebauer A.M."/>
            <person name="Liers C."/>
            <person name="Hofrichter M."/>
            <person name="Kellner H."/>
        </authorList>
    </citation>
    <scope>NUCLEOTIDE SEQUENCE [LARGE SCALE GENOMIC DNA]</scope>
    <source>
        <strain evidence="6 7">DSM 108379</strain>
    </source>
</reference>
<comment type="caution">
    <text evidence="6">The sequence shown here is derived from an EMBL/GenBank/DDBJ whole genome shotgun (WGS) entry which is preliminary data.</text>
</comment>
<evidence type="ECO:0000256" key="1">
    <source>
        <dbReference type="ARBA" id="ARBA00022450"/>
    </source>
</evidence>
<feature type="compositionally biased region" description="Polar residues" evidence="4">
    <location>
        <begin position="2665"/>
        <end position="2675"/>
    </location>
</feature>
<feature type="region of interest" description="Disordered" evidence="4">
    <location>
        <begin position="1"/>
        <end position="74"/>
    </location>
</feature>
<dbReference type="Proteomes" id="UP000297716">
    <property type="component" value="Unassembled WGS sequence"/>
</dbReference>
<dbReference type="STRING" id="37992.A0A4Z0YGA2"/>
<dbReference type="InterPro" id="IPR009081">
    <property type="entry name" value="PP-bd_ACP"/>
</dbReference>
<dbReference type="InterPro" id="IPR036736">
    <property type="entry name" value="ACP-like_sf"/>
</dbReference>
<feature type="region of interest" description="Disordered" evidence="4">
    <location>
        <begin position="218"/>
        <end position="298"/>
    </location>
</feature>
<dbReference type="InterPro" id="IPR042099">
    <property type="entry name" value="ANL_N_sf"/>
</dbReference>
<dbReference type="PANTHER" id="PTHR45398:SF1">
    <property type="entry name" value="ENZYME, PUTATIVE (JCVI)-RELATED"/>
    <property type="match status" value="1"/>
</dbReference>
<protein>
    <recommendedName>
        <fullName evidence="5">Carrier domain-containing protein</fullName>
    </recommendedName>
</protein>
<evidence type="ECO:0000259" key="5">
    <source>
        <dbReference type="PROSITE" id="PS50075"/>
    </source>
</evidence>
<dbReference type="Gene3D" id="1.10.1200.10">
    <property type="entry name" value="ACP-like"/>
    <property type="match status" value="2"/>
</dbReference>
<dbReference type="InterPro" id="IPR000873">
    <property type="entry name" value="AMP-dep_synth/lig_dom"/>
</dbReference>
<keyword evidence="1" id="KW-0596">Phosphopantetheine</keyword>
<feature type="region of interest" description="Disordered" evidence="4">
    <location>
        <begin position="2060"/>
        <end position="2084"/>
    </location>
</feature>
<dbReference type="SUPFAM" id="SSF47336">
    <property type="entry name" value="ACP-like"/>
    <property type="match status" value="2"/>
</dbReference>
<accession>A0A4Z0YGA2</accession>
<dbReference type="PANTHER" id="PTHR45398">
    <property type="match status" value="1"/>
</dbReference>
<dbReference type="Gene3D" id="3.30.559.10">
    <property type="entry name" value="Chloramphenicol acetyltransferase-like domain"/>
    <property type="match status" value="3"/>
</dbReference>
<dbReference type="InterPro" id="IPR001242">
    <property type="entry name" value="Condensation_dom"/>
</dbReference>
<dbReference type="SUPFAM" id="SSF56801">
    <property type="entry name" value="Acetyl-CoA synthetase-like"/>
    <property type="match status" value="2"/>
</dbReference>
<dbReference type="SUPFAM" id="SSF52777">
    <property type="entry name" value="CoA-dependent acyltransferases"/>
    <property type="match status" value="6"/>
</dbReference>